<evidence type="ECO:0000256" key="1">
    <source>
        <dbReference type="SAM" id="Phobius"/>
    </source>
</evidence>
<keyword evidence="1" id="KW-0812">Transmembrane</keyword>
<proteinExistence type="predicted"/>
<name>A0A2M7IP46_9BACT</name>
<dbReference type="AlphaFoldDB" id="A0A2M7IP46"/>
<feature type="transmembrane region" description="Helical" evidence="1">
    <location>
        <begin position="12"/>
        <end position="35"/>
    </location>
</feature>
<keyword evidence="1" id="KW-1133">Transmembrane helix</keyword>
<evidence type="ECO:0000313" key="2">
    <source>
        <dbReference type="EMBL" id="PIW97045.1"/>
    </source>
</evidence>
<sequence length="71" mass="8343">MFPVITISLTFIAKLAFYLTVTIYAIFSGVLFYHWENYSTNNSVTKITYLTFLVITLPLLFIMIIYLFFII</sequence>
<protein>
    <submittedName>
        <fullName evidence="2">Uncharacterized protein</fullName>
    </submittedName>
</protein>
<gene>
    <name evidence="2" type="ORF">COZ82_01715</name>
</gene>
<reference evidence="3" key="1">
    <citation type="submission" date="2017-09" db="EMBL/GenBank/DDBJ databases">
        <title>Depth-based differentiation of microbial function through sediment-hosted aquifers and enrichment of novel symbionts in the deep terrestrial subsurface.</title>
        <authorList>
            <person name="Probst A.J."/>
            <person name="Ladd B."/>
            <person name="Jarett J.K."/>
            <person name="Geller-Mcgrath D.E."/>
            <person name="Sieber C.M.K."/>
            <person name="Emerson J.B."/>
            <person name="Anantharaman K."/>
            <person name="Thomas B.C."/>
            <person name="Malmstrom R."/>
            <person name="Stieglmeier M."/>
            <person name="Klingl A."/>
            <person name="Woyke T."/>
            <person name="Ryan C.M."/>
            <person name="Banfield J.F."/>
        </authorList>
    </citation>
    <scope>NUCLEOTIDE SEQUENCE [LARGE SCALE GENOMIC DNA]</scope>
</reference>
<organism evidence="2 3">
    <name type="scientific">Candidatus Kaiserbacteria bacterium CG_4_8_14_3_um_filter_38_9</name>
    <dbReference type="NCBI Taxonomy" id="1974599"/>
    <lineage>
        <taxon>Bacteria</taxon>
        <taxon>Candidatus Kaiseribacteriota</taxon>
    </lineage>
</organism>
<dbReference type="Proteomes" id="UP000230837">
    <property type="component" value="Unassembled WGS sequence"/>
</dbReference>
<accession>A0A2M7IP46</accession>
<feature type="transmembrane region" description="Helical" evidence="1">
    <location>
        <begin position="47"/>
        <end position="69"/>
    </location>
</feature>
<keyword evidence="1" id="KW-0472">Membrane</keyword>
<comment type="caution">
    <text evidence="2">The sequence shown here is derived from an EMBL/GenBank/DDBJ whole genome shotgun (WGS) entry which is preliminary data.</text>
</comment>
<dbReference type="EMBL" id="PFHR01000095">
    <property type="protein sequence ID" value="PIW97045.1"/>
    <property type="molecule type" value="Genomic_DNA"/>
</dbReference>
<evidence type="ECO:0000313" key="3">
    <source>
        <dbReference type="Proteomes" id="UP000230837"/>
    </source>
</evidence>